<comment type="similarity">
    <text evidence="1">Belongs to the CdaR family.</text>
</comment>
<dbReference type="Pfam" id="PF13556">
    <property type="entry name" value="HTH_30"/>
    <property type="match status" value="1"/>
</dbReference>
<feature type="domain" description="PucR C-terminal helix-turn-helix" evidence="3">
    <location>
        <begin position="342"/>
        <end position="397"/>
    </location>
</feature>
<proteinExistence type="inferred from homology"/>
<reference evidence="5 6" key="1">
    <citation type="submission" date="2023-03" db="EMBL/GenBank/DDBJ databases">
        <title>Complete genome sequences of several Auritidibacter ignavus strains isolated from ear infections.</title>
        <authorList>
            <person name="Baehr T."/>
            <person name="Baumhoegger A.M."/>
        </authorList>
    </citation>
    <scope>NUCLEOTIDE SEQUENCE [LARGE SCALE GENOMIC DNA]</scope>
    <source>
        <strain evidence="5 6">BABAE-6</strain>
    </source>
</reference>
<dbReference type="InterPro" id="IPR051448">
    <property type="entry name" value="CdaR-like_regulators"/>
</dbReference>
<dbReference type="PANTHER" id="PTHR33744">
    <property type="entry name" value="CARBOHYDRATE DIACID REGULATOR"/>
    <property type="match status" value="1"/>
</dbReference>
<dbReference type="Proteomes" id="UP001224674">
    <property type="component" value="Chromosome"/>
</dbReference>
<evidence type="ECO:0000259" key="4">
    <source>
        <dbReference type="Pfam" id="PF17853"/>
    </source>
</evidence>
<evidence type="ECO:0000313" key="5">
    <source>
        <dbReference type="EMBL" id="WGH93481.1"/>
    </source>
</evidence>
<keyword evidence="6" id="KW-1185">Reference proteome</keyword>
<dbReference type="InterPro" id="IPR042070">
    <property type="entry name" value="PucR_C-HTH_sf"/>
</dbReference>
<evidence type="ECO:0000313" key="6">
    <source>
        <dbReference type="Proteomes" id="UP001224674"/>
    </source>
</evidence>
<gene>
    <name evidence="5" type="ORF">QDX21_01280</name>
</gene>
<feature type="compositionally biased region" description="Basic and acidic residues" evidence="2">
    <location>
        <begin position="1"/>
        <end position="12"/>
    </location>
</feature>
<organism evidence="5 6">
    <name type="scientific">Auritidibacter ignavus</name>
    <dbReference type="NCBI Taxonomy" id="678932"/>
    <lineage>
        <taxon>Bacteria</taxon>
        <taxon>Bacillati</taxon>
        <taxon>Actinomycetota</taxon>
        <taxon>Actinomycetes</taxon>
        <taxon>Micrococcales</taxon>
        <taxon>Micrococcaceae</taxon>
        <taxon>Auritidibacter</taxon>
    </lineage>
</organism>
<dbReference type="EMBL" id="CP122566">
    <property type="protein sequence ID" value="WGH93481.1"/>
    <property type="molecule type" value="Genomic_DNA"/>
</dbReference>
<dbReference type="InterPro" id="IPR041522">
    <property type="entry name" value="CdaR_GGDEF"/>
</dbReference>
<dbReference type="PANTHER" id="PTHR33744:SF7">
    <property type="entry name" value="PUCR FAMILY TRANSCRIPTIONAL REGULATOR"/>
    <property type="match status" value="1"/>
</dbReference>
<accession>A0AAJ6DCT5</accession>
<protein>
    <submittedName>
        <fullName evidence="5">Helix-turn-helix domain-containing protein</fullName>
    </submittedName>
</protein>
<dbReference type="InterPro" id="IPR025736">
    <property type="entry name" value="PucR_C-HTH_dom"/>
</dbReference>
<evidence type="ECO:0000259" key="3">
    <source>
        <dbReference type="Pfam" id="PF13556"/>
    </source>
</evidence>
<name>A0AAJ6DCT5_9MICC</name>
<dbReference type="AlphaFoldDB" id="A0AAJ6DCT5"/>
<dbReference type="RefSeq" id="WP_279674975.1">
    <property type="nucleotide sequence ID" value="NZ_CP122566.1"/>
</dbReference>
<dbReference type="Gene3D" id="1.10.10.2840">
    <property type="entry name" value="PucR C-terminal helix-turn-helix domain"/>
    <property type="match status" value="1"/>
</dbReference>
<dbReference type="Pfam" id="PF17853">
    <property type="entry name" value="GGDEF_2"/>
    <property type="match status" value="1"/>
</dbReference>
<feature type="domain" description="CdaR GGDEF-like" evidence="4">
    <location>
        <begin position="182"/>
        <end position="292"/>
    </location>
</feature>
<evidence type="ECO:0000256" key="1">
    <source>
        <dbReference type="ARBA" id="ARBA00006754"/>
    </source>
</evidence>
<feature type="region of interest" description="Disordered" evidence="2">
    <location>
        <begin position="1"/>
        <end position="21"/>
    </location>
</feature>
<sequence length="410" mass="45577">MRENTNETDHQSSARRPPTLSEEALKELSSQVGVLKTSILRQLETDLSWYRELEAEQRASLGAIAQQGLQAFIDWFATDQPRPANQMNRVLASVFANAPVELSRTVNLRRASQLLRSILDTVETHLPTAVAESDRSTIREAVLRYSREIAFALADVYARAAEKRGAWDTRLEALLLDSVLRGENPEEIQSRAAALGWRATSGILVIAGNTPSENQPAVLPQLRQTATRARVEALVGVFSEQMLLVLGSAEGRHDLIERFTPFFGDGPVIYSSPVDSLREVHHAAHEAIAGLHAAPAYPGAQRPIAASELLAERVLNRDARAQRLLVRFYYQPLKTAGEAMISTLDSYLRLGHSLEATARDMFIHVNTVRYRLRRIAKLTGKDPLNPRDAYVLQIALATGRLMEANTSREY</sequence>
<evidence type="ECO:0000256" key="2">
    <source>
        <dbReference type="SAM" id="MobiDB-lite"/>
    </source>
</evidence>